<keyword evidence="5 6" id="KW-0694">RNA-binding</keyword>
<dbReference type="GO" id="GO:0008173">
    <property type="term" value="F:RNA methyltransferase activity"/>
    <property type="evidence" value="ECO:0007669"/>
    <property type="project" value="InterPro"/>
</dbReference>
<keyword evidence="2 6" id="KW-0489">Methyltransferase</keyword>
<comment type="caution">
    <text evidence="8">The sequence shown here is derived from an EMBL/GenBank/DDBJ whole genome shotgun (WGS) entry which is preliminary data.</text>
</comment>
<dbReference type="InterPro" id="IPR023267">
    <property type="entry name" value="RCMT"/>
</dbReference>
<feature type="binding site" evidence="6">
    <location>
        <position position="163"/>
    </location>
    <ligand>
        <name>S-adenosyl-L-methionine</name>
        <dbReference type="ChEBI" id="CHEBI:59789"/>
    </ligand>
</feature>
<evidence type="ECO:0000256" key="1">
    <source>
        <dbReference type="ARBA" id="ARBA00022490"/>
    </source>
</evidence>
<feature type="binding site" evidence="6">
    <location>
        <begin position="112"/>
        <end position="118"/>
    </location>
    <ligand>
        <name>S-adenosyl-L-methionine</name>
        <dbReference type="ChEBI" id="CHEBI:59789"/>
    </ligand>
</feature>
<keyword evidence="9" id="KW-1185">Reference proteome</keyword>
<keyword evidence="3 6" id="KW-0808">Transferase</keyword>
<evidence type="ECO:0000256" key="4">
    <source>
        <dbReference type="ARBA" id="ARBA00022691"/>
    </source>
</evidence>
<feature type="active site" description="Nucleophile" evidence="6">
    <location>
        <position position="234"/>
    </location>
</feature>
<dbReference type="SUPFAM" id="SSF53335">
    <property type="entry name" value="S-adenosyl-L-methionine-dependent methyltransferases"/>
    <property type="match status" value="1"/>
</dbReference>
<evidence type="ECO:0000256" key="2">
    <source>
        <dbReference type="ARBA" id="ARBA00022603"/>
    </source>
</evidence>
<sequence length="458" mass="51734">MSNKLPNDLVRRLRADKGFDTEAFVAIHDTAKKSNTIRVNPAKPADLTHLKLDKQVPWCKEGYYLSEQLISNLDLLFHAGCFDVQEASSMFLSYAIRQLGLDQSAIRALDLCAAPGGKSTLLNASLHPDSLLVANDIVKARVILLADNLMKWGNPNVVISNNDPSAFNRLPGYFDLMVVDAPCSGSGVLRKDDSTAIDEWSEANVALCSERQRRILTTSIASLKTNGYLFYSTCSDSMEENEEIVDWLIETFDMVSVPLNLNTDWQIEETTSPKYKASAFRFYPHKMEGGECFSFAVLQRSGIQDSFAMKRIKPEKYDVPLDIIPKWVHNDDKVFVFSHQDNIHIIPSQYELDLKALQNVLYLRNAGTQIGKFTGKELIPSHDLALSNYIQSNIPFLSLDLENALSFLRKEVLPVELNTTGKLGWILIRYKGMNLGWMKAMPNRINNYYPKRIRIANL</sequence>
<dbReference type="GO" id="GO:0001510">
    <property type="term" value="P:RNA methylation"/>
    <property type="evidence" value="ECO:0007669"/>
    <property type="project" value="InterPro"/>
</dbReference>
<feature type="domain" description="SAM-dependent MTase RsmB/NOP-type" evidence="7">
    <location>
        <begin position="1"/>
        <end position="301"/>
    </location>
</feature>
<evidence type="ECO:0000259" key="7">
    <source>
        <dbReference type="PROSITE" id="PS51686"/>
    </source>
</evidence>
<dbReference type="OrthoDB" id="9810297at2"/>
<dbReference type="Proteomes" id="UP000309872">
    <property type="component" value="Unassembled WGS sequence"/>
</dbReference>
<evidence type="ECO:0000313" key="8">
    <source>
        <dbReference type="EMBL" id="TJY61270.1"/>
    </source>
</evidence>
<proteinExistence type="inferred from homology"/>
<dbReference type="InterPro" id="IPR027391">
    <property type="entry name" value="Nol1_Nop2_Fmu_2"/>
</dbReference>
<dbReference type="PROSITE" id="PS51686">
    <property type="entry name" value="SAM_MT_RSMB_NOP"/>
    <property type="match status" value="1"/>
</dbReference>
<dbReference type="Gene3D" id="2.30.130.60">
    <property type="match status" value="1"/>
</dbReference>
<dbReference type="Pfam" id="PF01189">
    <property type="entry name" value="Methyltr_RsmB-F"/>
    <property type="match status" value="1"/>
</dbReference>
<dbReference type="GO" id="GO:0003723">
    <property type="term" value="F:RNA binding"/>
    <property type="evidence" value="ECO:0007669"/>
    <property type="project" value="UniProtKB-UniRule"/>
</dbReference>
<dbReference type="PRINTS" id="PR02008">
    <property type="entry name" value="RCMTFAMILY"/>
</dbReference>
<evidence type="ECO:0000256" key="3">
    <source>
        <dbReference type="ARBA" id="ARBA00022679"/>
    </source>
</evidence>
<dbReference type="Gene3D" id="3.30.70.1170">
    <property type="entry name" value="Sun protein, domain 3"/>
    <property type="match status" value="1"/>
</dbReference>
<dbReference type="InterPro" id="IPR029063">
    <property type="entry name" value="SAM-dependent_MTases_sf"/>
</dbReference>
<dbReference type="CDD" id="cd02440">
    <property type="entry name" value="AdoMet_MTases"/>
    <property type="match status" value="1"/>
</dbReference>
<reference evidence="8 9" key="1">
    <citation type="submission" date="2019-04" db="EMBL/GenBank/DDBJ databases">
        <title>Sphingobacterium olei sp. nov., isolated from oil-contaminated soil.</title>
        <authorList>
            <person name="Liu B."/>
        </authorList>
    </citation>
    <scope>NUCLEOTIDE SEQUENCE [LARGE SCALE GENOMIC DNA]</scope>
    <source>
        <strain evidence="8 9">Y3L14</strain>
    </source>
</reference>
<gene>
    <name evidence="8" type="ORF">FAZ19_21875</name>
</gene>
<comment type="similarity">
    <text evidence="6">Belongs to the class I-like SAM-binding methyltransferase superfamily. RsmB/NOP family.</text>
</comment>
<accession>A0A4U0GQP9</accession>
<evidence type="ECO:0000313" key="9">
    <source>
        <dbReference type="Proteomes" id="UP000309872"/>
    </source>
</evidence>
<organism evidence="8 9">
    <name type="scientific">Sphingobacterium alkalisoli</name>
    <dbReference type="NCBI Taxonomy" id="1874115"/>
    <lineage>
        <taxon>Bacteria</taxon>
        <taxon>Pseudomonadati</taxon>
        <taxon>Bacteroidota</taxon>
        <taxon>Sphingobacteriia</taxon>
        <taxon>Sphingobacteriales</taxon>
        <taxon>Sphingobacteriaceae</taxon>
        <taxon>Sphingobacterium</taxon>
    </lineage>
</organism>
<feature type="binding site" evidence="6">
    <location>
        <position position="136"/>
    </location>
    <ligand>
        <name>S-adenosyl-L-methionine</name>
        <dbReference type="ChEBI" id="CHEBI:59789"/>
    </ligand>
</feature>
<keyword evidence="4 6" id="KW-0949">S-adenosyl-L-methionine</keyword>
<evidence type="ECO:0000256" key="6">
    <source>
        <dbReference type="PROSITE-ProRule" id="PRU01023"/>
    </source>
</evidence>
<dbReference type="Gene3D" id="3.40.50.150">
    <property type="entry name" value="Vaccinia Virus protein VP39"/>
    <property type="match status" value="1"/>
</dbReference>
<dbReference type="PANTHER" id="PTHR22807:SF30">
    <property type="entry name" value="28S RRNA (CYTOSINE(4447)-C(5))-METHYLTRANSFERASE-RELATED"/>
    <property type="match status" value="1"/>
</dbReference>
<feature type="binding site" evidence="6">
    <location>
        <position position="180"/>
    </location>
    <ligand>
        <name>S-adenosyl-L-methionine</name>
        <dbReference type="ChEBI" id="CHEBI:59789"/>
    </ligand>
</feature>
<dbReference type="InterPro" id="IPR031341">
    <property type="entry name" value="Methyltr_RsmF_N"/>
</dbReference>
<name>A0A4U0GQP9_9SPHI</name>
<dbReference type="AlphaFoldDB" id="A0A4U0GQP9"/>
<evidence type="ECO:0000256" key="5">
    <source>
        <dbReference type="ARBA" id="ARBA00022884"/>
    </source>
</evidence>
<dbReference type="RefSeq" id="WP_136822906.1">
    <property type="nucleotide sequence ID" value="NZ_BMJX01000010.1"/>
</dbReference>
<protein>
    <submittedName>
        <fullName evidence="8">RNA methyltransferase</fullName>
    </submittedName>
</protein>
<dbReference type="PANTHER" id="PTHR22807">
    <property type="entry name" value="NOP2 YEAST -RELATED NOL1/NOP2/FMU SUN DOMAIN-CONTAINING"/>
    <property type="match status" value="1"/>
</dbReference>
<dbReference type="Pfam" id="PF17125">
    <property type="entry name" value="Methyltr_RsmF_N"/>
    <property type="match status" value="1"/>
</dbReference>
<dbReference type="EMBL" id="SUKA01000010">
    <property type="protein sequence ID" value="TJY61270.1"/>
    <property type="molecule type" value="Genomic_DNA"/>
</dbReference>
<keyword evidence="1" id="KW-0963">Cytoplasm</keyword>
<dbReference type="InterPro" id="IPR001678">
    <property type="entry name" value="MeTrfase_RsmB-F_NOP2_dom"/>
</dbReference>
<dbReference type="Pfam" id="PF13636">
    <property type="entry name" value="Methyltranf_PUA"/>
    <property type="match status" value="1"/>
</dbReference>
<dbReference type="InterPro" id="IPR049560">
    <property type="entry name" value="MeTrfase_RsmB-F_NOP2_cat"/>
</dbReference>